<comment type="caution">
    <text evidence="7">The sequence shown here is derived from an EMBL/GenBank/DDBJ whole genome shotgun (WGS) entry which is preliminary data.</text>
</comment>
<evidence type="ECO:0000256" key="2">
    <source>
        <dbReference type="ARBA" id="ARBA00022692"/>
    </source>
</evidence>
<dbReference type="InterPro" id="IPR024512">
    <property type="entry name" value="Ser_palmitoyltrfase_ssu-like"/>
</dbReference>
<evidence type="ECO:0000313" key="8">
    <source>
        <dbReference type="Proteomes" id="UP001408356"/>
    </source>
</evidence>
<proteinExistence type="predicted"/>
<protein>
    <submittedName>
        <fullName evidence="7">Uncharacterized protein</fullName>
    </submittedName>
</protein>
<dbReference type="Proteomes" id="UP001408356">
    <property type="component" value="Unassembled WGS sequence"/>
</dbReference>
<dbReference type="Pfam" id="PF11779">
    <property type="entry name" value="SPT_ssu-like"/>
    <property type="match status" value="1"/>
</dbReference>
<evidence type="ECO:0000256" key="3">
    <source>
        <dbReference type="ARBA" id="ARBA00022824"/>
    </source>
</evidence>
<keyword evidence="2 6" id="KW-0812">Transmembrane</keyword>
<accession>A0ABR2VFN9</accession>
<sequence length="177" mass="19796">MEYRRKTDEPSSAFQRFGRWLRLKQYQVEVTFAVYMFTPTEKFVFWSVVFLLFSMTTIAVALYLPQHLAFLIDRAWFYVNGGEASSGAAASLLANTNKEALSLSVTSLAASAASAATEAAGSTIRELVRSSLSEHSSCSLHQMNRLKNDTEGYTWLRKSTLAAIQHHLPKGAQLRYS</sequence>
<evidence type="ECO:0000256" key="4">
    <source>
        <dbReference type="ARBA" id="ARBA00022989"/>
    </source>
</evidence>
<evidence type="ECO:0000256" key="1">
    <source>
        <dbReference type="ARBA" id="ARBA00004477"/>
    </source>
</evidence>
<organism evidence="7 8">
    <name type="scientific">Seiridium unicorne</name>
    <dbReference type="NCBI Taxonomy" id="138068"/>
    <lineage>
        <taxon>Eukaryota</taxon>
        <taxon>Fungi</taxon>
        <taxon>Dikarya</taxon>
        <taxon>Ascomycota</taxon>
        <taxon>Pezizomycotina</taxon>
        <taxon>Sordariomycetes</taxon>
        <taxon>Xylariomycetidae</taxon>
        <taxon>Amphisphaeriales</taxon>
        <taxon>Sporocadaceae</taxon>
        <taxon>Seiridium</taxon>
    </lineage>
</organism>
<keyword evidence="3" id="KW-0256">Endoplasmic reticulum</keyword>
<keyword evidence="8" id="KW-1185">Reference proteome</keyword>
<keyword evidence="5 6" id="KW-0472">Membrane</keyword>
<reference evidence="7 8" key="1">
    <citation type="journal article" date="2024" name="J. Plant Pathol.">
        <title>Sequence and assembly of the genome of Seiridium unicorne, isolate CBS 538.82, causal agent of cypress canker disease.</title>
        <authorList>
            <person name="Scali E."/>
            <person name="Rocca G.D."/>
            <person name="Danti R."/>
            <person name="Garbelotto M."/>
            <person name="Barberini S."/>
            <person name="Baroncelli R."/>
            <person name="Emiliani G."/>
        </authorList>
    </citation>
    <scope>NUCLEOTIDE SEQUENCE [LARGE SCALE GENOMIC DNA]</scope>
    <source>
        <strain evidence="7 8">BM-138-508</strain>
    </source>
</reference>
<evidence type="ECO:0000256" key="5">
    <source>
        <dbReference type="ARBA" id="ARBA00023136"/>
    </source>
</evidence>
<evidence type="ECO:0000256" key="6">
    <source>
        <dbReference type="SAM" id="Phobius"/>
    </source>
</evidence>
<feature type="transmembrane region" description="Helical" evidence="6">
    <location>
        <begin position="43"/>
        <end position="64"/>
    </location>
</feature>
<gene>
    <name evidence="7" type="ORF">SUNI508_03101</name>
</gene>
<keyword evidence="4 6" id="KW-1133">Transmembrane helix</keyword>
<dbReference type="EMBL" id="JARVKF010000013">
    <property type="protein sequence ID" value="KAK9425740.1"/>
    <property type="molecule type" value="Genomic_DNA"/>
</dbReference>
<comment type="subcellular location">
    <subcellularLocation>
        <location evidence="1">Endoplasmic reticulum membrane</location>
        <topology evidence="1">Multi-pass membrane protein</topology>
    </subcellularLocation>
</comment>
<name>A0ABR2VFN9_9PEZI</name>
<evidence type="ECO:0000313" key="7">
    <source>
        <dbReference type="EMBL" id="KAK9425740.1"/>
    </source>
</evidence>